<feature type="region of interest" description="Disordered" evidence="1">
    <location>
        <begin position="9"/>
        <end position="42"/>
    </location>
</feature>
<evidence type="ECO:0000256" key="1">
    <source>
        <dbReference type="SAM" id="MobiDB-lite"/>
    </source>
</evidence>
<reference evidence="2" key="1">
    <citation type="submission" date="2021-03" db="EMBL/GenBank/DDBJ databases">
        <title>Comparative genomics and phylogenomic investigation of the class Geoglossomycetes provide insights into ecological specialization and systematics.</title>
        <authorList>
            <person name="Melie T."/>
            <person name="Pirro S."/>
            <person name="Miller A.N."/>
            <person name="Quandt A."/>
        </authorList>
    </citation>
    <scope>NUCLEOTIDE SEQUENCE</scope>
    <source>
        <strain evidence="2">CAQ_001_2017</strain>
    </source>
</reference>
<evidence type="ECO:0000313" key="2">
    <source>
        <dbReference type="EMBL" id="KAH0545266.1"/>
    </source>
</evidence>
<name>A0A9P8I3H1_9PEZI</name>
<feature type="compositionally biased region" description="Acidic residues" evidence="1">
    <location>
        <begin position="30"/>
        <end position="40"/>
    </location>
</feature>
<protein>
    <submittedName>
        <fullName evidence="2">Uncharacterized protein</fullName>
    </submittedName>
</protein>
<evidence type="ECO:0000313" key="3">
    <source>
        <dbReference type="Proteomes" id="UP000750711"/>
    </source>
</evidence>
<dbReference type="EMBL" id="JAGHQM010003278">
    <property type="protein sequence ID" value="KAH0545266.1"/>
    <property type="molecule type" value="Genomic_DNA"/>
</dbReference>
<organism evidence="2 3">
    <name type="scientific">Trichoglossum hirsutum</name>
    <dbReference type="NCBI Taxonomy" id="265104"/>
    <lineage>
        <taxon>Eukaryota</taxon>
        <taxon>Fungi</taxon>
        <taxon>Dikarya</taxon>
        <taxon>Ascomycota</taxon>
        <taxon>Pezizomycotina</taxon>
        <taxon>Geoglossomycetes</taxon>
        <taxon>Geoglossales</taxon>
        <taxon>Geoglossaceae</taxon>
        <taxon>Trichoglossum</taxon>
    </lineage>
</organism>
<accession>A0A9P8I3H1</accession>
<proteinExistence type="predicted"/>
<gene>
    <name evidence="2" type="ORF">GP486_008457</name>
</gene>
<sequence length="147" mass="16095">MADGIFRFVNPTHGSVGAPPAGKGNNGGSDNEDGDEDNDGDSVGPIEFLIPVICHPSPISRTWPFRWRGTETDEGEIQLYSDKKLCSFTFLSAYGLEIKEMFESDYTEKIGFTGMKVVTEWHMQRSHIGVGLAGDPPAQCPTPNTRD</sequence>
<comment type="caution">
    <text evidence="2">The sequence shown here is derived from an EMBL/GenBank/DDBJ whole genome shotgun (WGS) entry which is preliminary data.</text>
</comment>
<dbReference type="AlphaFoldDB" id="A0A9P8I3H1"/>
<keyword evidence="3" id="KW-1185">Reference proteome</keyword>
<dbReference type="Proteomes" id="UP000750711">
    <property type="component" value="Unassembled WGS sequence"/>
</dbReference>